<keyword evidence="4" id="KW-1185">Reference proteome</keyword>
<evidence type="ECO:0000256" key="1">
    <source>
        <dbReference type="SAM" id="MobiDB-lite"/>
    </source>
</evidence>
<feature type="region of interest" description="Disordered" evidence="1">
    <location>
        <begin position="426"/>
        <end position="519"/>
    </location>
</feature>
<sequence>MPEMWTRGEGHDARLVERLRGGCDLVGRDGELSALRAALSAHRLVTVTGAVGTGKSSLARTVLAPTPNGPCRATVQVRWHDGIPVGRRALTGRIARALSASGPPQDTTGTDVTAVVRSFPPGDVLLLLDDVDPVHTECVGLVQTLLMALPALRVLVTARRPLGLGDEKVVHLGPLRVDAAPARGGARERAAERTPAPSPAAELLLSRARERGWSEEAPDPAAVAHVCRLLEGVPLALELAAARLGECTLAELAAHIEDDQCRLADPAPVLRRHRSLRTAVGAVHALCEPAARTVWRRVSVFAGPFTEAAAVFVCADSGLAPRDVPPALALLTATGVLQVLGDPGAVRRPRYRMARSARDFGTERLTAAGELPLTRDRHGVHFRGVAAVAETLWNTGLQRQALQTVHEEHDDLTALVRRGTGLAGTAVTDADLRGPESTCAEATAPDPAGPDLAAPGPARPDLAGPDLIGPAPARPDLTDPDPADADLSGASPAGLDLAGRAPARPDPTGPDPARADSTGHAETALETVLHLWFWWAVHDHAAEGSAHLSALLPRLPAGSALVARGRWLAAWLCAGEDPRGAQHLLELAWPVAVLDGDEALVGRIAHVHGILAWERGDAESAAAYYREAADTVPIGAPGGPPPMVSLAALAIVQAHHIPAAAVRTARRALAQETGGNDAWATALAHYAHALADHRAGRAGRARHRALRALADLESRVDAPRARTALRRLLASLGPAAVPLRTPVPQYRPPARPHVGLLPRPAGRRTVPTALDQAE</sequence>
<reference evidence="3 4" key="1">
    <citation type="submission" date="2024-09" db="EMBL/GenBank/DDBJ databases">
        <title>The Natural Products Discovery Center: Release of the First 8490 Sequenced Strains for Exploring Actinobacteria Biosynthetic Diversity.</title>
        <authorList>
            <person name="Kalkreuter E."/>
            <person name="Kautsar S.A."/>
            <person name="Yang D."/>
            <person name="Bader C.D."/>
            <person name="Teijaro C.N."/>
            <person name="Fluegel L."/>
            <person name="Davis C.M."/>
            <person name="Simpson J.R."/>
            <person name="Lauterbach L."/>
            <person name="Steele A.D."/>
            <person name="Gui C."/>
            <person name="Meng S."/>
            <person name="Li G."/>
            <person name="Viehrig K."/>
            <person name="Ye F."/>
            <person name="Su P."/>
            <person name="Kiefer A.F."/>
            <person name="Nichols A."/>
            <person name="Cepeda A.J."/>
            <person name="Yan W."/>
            <person name="Fan B."/>
            <person name="Jiang Y."/>
            <person name="Adhikari A."/>
            <person name="Zheng C.-J."/>
            <person name="Schuster L."/>
            <person name="Cowan T.M."/>
            <person name="Smanski M.J."/>
            <person name="Chevrette M.G."/>
            <person name="De Carvalho L.P.S."/>
            <person name="Shen B."/>
        </authorList>
    </citation>
    <scope>NUCLEOTIDE SEQUENCE [LARGE SCALE GENOMIC DNA]</scope>
    <source>
        <strain evidence="3 4">NPDC056472</strain>
    </source>
</reference>
<dbReference type="SUPFAM" id="SSF52540">
    <property type="entry name" value="P-loop containing nucleoside triphosphate hydrolases"/>
    <property type="match status" value="1"/>
</dbReference>
<dbReference type="GO" id="GO:0005524">
    <property type="term" value="F:ATP binding"/>
    <property type="evidence" value="ECO:0007669"/>
    <property type="project" value="UniProtKB-KW"/>
</dbReference>
<gene>
    <name evidence="3" type="ORF">ACFQ63_02390</name>
</gene>
<dbReference type="EMBL" id="JBHTRV010000001">
    <property type="protein sequence ID" value="MFE5978539.1"/>
    <property type="molecule type" value="Genomic_DNA"/>
</dbReference>
<dbReference type="InterPro" id="IPR049052">
    <property type="entry name" value="nSTAND1"/>
</dbReference>
<feature type="region of interest" description="Disordered" evidence="1">
    <location>
        <begin position="740"/>
        <end position="774"/>
    </location>
</feature>
<protein>
    <submittedName>
        <fullName evidence="3">ATP-binding protein</fullName>
    </submittedName>
</protein>
<dbReference type="PRINTS" id="PR00364">
    <property type="entry name" value="DISEASERSIST"/>
</dbReference>
<evidence type="ECO:0000259" key="2">
    <source>
        <dbReference type="Pfam" id="PF20703"/>
    </source>
</evidence>
<dbReference type="Proteomes" id="UP001600424">
    <property type="component" value="Unassembled WGS sequence"/>
</dbReference>
<keyword evidence="3" id="KW-0067">ATP-binding</keyword>
<dbReference type="InterPro" id="IPR027417">
    <property type="entry name" value="P-loop_NTPase"/>
</dbReference>
<feature type="compositionally biased region" description="Low complexity" evidence="1">
    <location>
        <begin position="442"/>
        <end position="475"/>
    </location>
</feature>
<keyword evidence="3" id="KW-0547">Nucleotide-binding</keyword>
<name>A0ABW6IMI6_STRWE</name>
<comment type="caution">
    <text evidence="3">The sequence shown here is derived from an EMBL/GenBank/DDBJ whole genome shotgun (WGS) entry which is preliminary data.</text>
</comment>
<dbReference type="RefSeq" id="WP_386251640.1">
    <property type="nucleotide sequence ID" value="NZ_JBHTRV010000001.1"/>
</dbReference>
<dbReference type="PANTHER" id="PTHR47691">
    <property type="entry name" value="REGULATOR-RELATED"/>
    <property type="match status" value="1"/>
</dbReference>
<evidence type="ECO:0000313" key="4">
    <source>
        <dbReference type="Proteomes" id="UP001600424"/>
    </source>
</evidence>
<proteinExistence type="predicted"/>
<dbReference type="PANTHER" id="PTHR47691:SF3">
    <property type="entry name" value="HTH-TYPE TRANSCRIPTIONAL REGULATOR RV0890C-RELATED"/>
    <property type="match status" value="1"/>
</dbReference>
<dbReference type="Gene3D" id="3.40.50.300">
    <property type="entry name" value="P-loop containing nucleotide triphosphate hydrolases"/>
    <property type="match status" value="1"/>
</dbReference>
<accession>A0ABW6IMI6</accession>
<evidence type="ECO:0000313" key="3">
    <source>
        <dbReference type="EMBL" id="MFE5978539.1"/>
    </source>
</evidence>
<feature type="domain" description="Novel STAND NTPase 1" evidence="2">
    <location>
        <begin position="27"/>
        <end position="159"/>
    </location>
</feature>
<dbReference type="Pfam" id="PF20703">
    <property type="entry name" value="nSTAND1"/>
    <property type="match status" value="1"/>
</dbReference>
<organism evidence="3 4">
    <name type="scientific">Streptomyces wedmorensis</name>
    <dbReference type="NCBI Taxonomy" id="43759"/>
    <lineage>
        <taxon>Bacteria</taxon>
        <taxon>Bacillati</taxon>
        <taxon>Actinomycetota</taxon>
        <taxon>Actinomycetes</taxon>
        <taxon>Kitasatosporales</taxon>
        <taxon>Streptomycetaceae</taxon>
        <taxon>Streptomyces</taxon>
    </lineage>
</organism>